<reference evidence="1 2" key="1">
    <citation type="submission" date="2016-11" db="EMBL/GenBank/DDBJ databases">
        <authorList>
            <person name="Jaros S."/>
            <person name="Januszkiewicz K."/>
            <person name="Wedrychowicz H."/>
        </authorList>
    </citation>
    <scope>NUCLEOTIDE SEQUENCE [LARGE SCALE GENOMIC DNA]</scope>
    <source>
        <strain evidence="1 2">DSM 44666</strain>
    </source>
</reference>
<dbReference type="AlphaFoldDB" id="A0A1M4YRE0"/>
<organism evidence="1 2">
    <name type="scientific">Seinonella peptonophila</name>
    <dbReference type="NCBI Taxonomy" id="112248"/>
    <lineage>
        <taxon>Bacteria</taxon>
        <taxon>Bacillati</taxon>
        <taxon>Bacillota</taxon>
        <taxon>Bacilli</taxon>
        <taxon>Bacillales</taxon>
        <taxon>Thermoactinomycetaceae</taxon>
        <taxon>Seinonella</taxon>
    </lineage>
</organism>
<evidence type="ECO:0000313" key="2">
    <source>
        <dbReference type="Proteomes" id="UP000184476"/>
    </source>
</evidence>
<dbReference type="EMBL" id="FQVL01000007">
    <property type="protein sequence ID" value="SHF08281.1"/>
    <property type="molecule type" value="Genomic_DNA"/>
</dbReference>
<dbReference type="STRING" id="112248.SAMN05444392_10799"/>
<dbReference type="PANTHER" id="PTHR34817:SF1">
    <property type="entry name" value="NUCLEOTIDYLTRANSFERASE"/>
    <property type="match status" value="1"/>
</dbReference>
<sequence length="256" mass="29933">MERLNIIDSHLAWLEERTILLTLTGSYAYGTNVETSDRDYKGVCIPPIEYYLGLDAFNEYHKSGGKNFRNTKDDLDITIIHINKFVKDAMQGVPNNIEILFVRKDDYIKVTPLGKRLIDHRHLFLSKQIKVKFGGYAFSQIQKLKTKKEHQTGRQDVIQQFGYDTKFFMHSIRLLTSAIEILETGDFCTYRPNRQLLLDCRNGRYTFEEALEMVDYYDQQLKQAFEKSELPKKPDYHKINHLLIEINQTGLALKNA</sequence>
<evidence type="ECO:0000313" key="1">
    <source>
        <dbReference type="EMBL" id="SHF08281.1"/>
    </source>
</evidence>
<gene>
    <name evidence="1" type="ORF">SAMN05444392_10799</name>
</gene>
<dbReference type="Proteomes" id="UP000184476">
    <property type="component" value="Unassembled WGS sequence"/>
</dbReference>
<dbReference type="InterPro" id="IPR018775">
    <property type="entry name" value="RlaP"/>
</dbReference>
<dbReference type="RefSeq" id="WP_073155108.1">
    <property type="nucleotide sequence ID" value="NZ_FQVL01000007.1"/>
</dbReference>
<dbReference type="GO" id="GO:0016740">
    <property type="term" value="F:transferase activity"/>
    <property type="evidence" value="ECO:0007669"/>
    <property type="project" value="UniProtKB-KW"/>
</dbReference>
<protein>
    <submittedName>
        <fullName evidence="1">Predicted nucleotidyltransferase</fullName>
    </submittedName>
</protein>
<keyword evidence="2" id="KW-1185">Reference proteome</keyword>
<dbReference type="OrthoDB" id="569183at2"/>
<dbReference type="Pfam" id="PF10127">
    <property type="entry name" value="RlaP"/>
    <property type="match status" value="1"/>
</dbReference>
<accession>A0A1M4YRE0</accession>
<name>A0A1M4YRE0_9BACL</name>
<dbReference type="PANTHER" id="PTHR34817">
    <property type="entry name" value="NUCLEOTIDYLTRANSFERASE"/>
    <property type="match status" value="1"/>
</dbReference>
<proteinExistence type="predicted"/>
<keyword evidence="1" id="KW-0808">Transferase</keyword>